<accession>A0A1I0GLI9</accession>
<keyword evidence="2" id="KW-1185">Reference proteome</keyword>
<sequence length="145" mass="16628">MYNDILDAVVGRLRELFGDEYGICTEPAEQGTNGPCFFVQLQESTEKPMIGPRYFRKTEILIRYQPEETPGIVREMNRAAEVLMNGMESVTLADGSRLRGTGRSALPDLERRQLIFRVSYNLFVIKTRQEETTMETIEIEKGMVK</sequence>
<dbReference type="STRING" id="460384.SAMN05216313_11224"/>
<evidence type="ECO:0008006" key="3">
    <source>
        <dbReference type="Google" id="ProtNLM"/>
    </source>
</evidence>
<protein>
    <recommendedName>
        <fullName evidence="3">DUF3168 domain-containing protein</fullName>
    </recommendedName>
</protein>
<dbReference type="RefSeq" id="WP_092364159.1">
    <property type="nucleotide sequence ID" value="NZ_CABJCG010000008.1"/>
</dbReference>
<name>A0A1I0GLI9_9FIRM</name>
<reference evidence="2" key="1">
    <citation type="submission" date="2016-10" db="EMBL/GenBank/DDBJ databases">
        <authorList>
            <person name="Varghese N."/>
            <person name="Submissions S."/>
        </authorList>
    </citation>
    <scope>NUCLEOTIDE SEQUENCE [LARGE SCALE GENOMIC DNA]</scope>
    <source>
        <strain evidence="2">NLAE-zl-G277</strain>
    </source>
</reference>
<gene>
    <name evidence="1" type="ORF">SAMN05216313_11224</name>
</gene>
<dbReference type="EMBL" id="FOIM01000012">
    <property type="protein sequence ID" value="SET71064.1"/>
    <property type="molecule type" value="Genomic_DNA"/>
</dbReference>
<dbReference type="AlphaFoldDB" id="A0A1I0GLI9"/>
<evidence type="ECO:0000313" key="2">
    <source>
        <dbReference type="Proteomes" id="UP000198508"/>
    </source>
</evidence>
<dbReference type="Pfam" id="PF20765">
    <property type="entry name" value="Phage_tail_terminator_8"/>
    <property type="match status" value="1"/>
</dbReference>
<dbReference type="Proteomes" id="UP000198508">
    <property type="component" value="Unassembled WGS sequence"/>
</dbReference>
<evidence type="ECO:0000313" key="1">
    <source>
        <dbReference type="EMBL" id="SET71064.1"/>
    </source>
</evidence>
<dbReference type="InterPro" id="IPR049254">
    <property type="entry name" value="Phage_tail_terminator"/>
</dbReference>
<proteinExistence type="predicted"/>
<organism evidence="1 2">
    <name type="scientific">Enterocloster lavalensis</name>
    <dbReference type="NCBI Taxonomy" id="460384"/>
    <lineage>
        <taxon>Bacteria</taxon>
        <taxon>Bacillati</taxon>
        <taxon>Bacillota</taxon>
        <taxon>Clostridia</taxon>
        <taxon>Lachnospirales</taxon>
        <taxon>Lachnospiraceae</taxon>
        <taxon>Enterocloster</taxon>
    </lineage>
</organism>